<feature type="domain" description="Core-binding (CB)" evidence="7">
    <location>
        <begin position="98"/>
        <end position="182"/>
    </location>
</feature>
<accession>A0AAX3IA20</accession>
<dbReference type="PROSITE" id="PS51900">
    <property type="entry name" value="CB"/>
    <property type="match status" value="1"/>
</dbReference>
<dbReference type="GO" id="GO:0015074">
    <property type="term" value="P:DNA integration"/>
    <property type="evidence" value="ECO:0007669"/>
    <property type="project" value="UniProtKB-KW"/>
</dbReference>
<keyword evidence="2" id="KW-0229">DNA integration</keyword>
<dbReference type="InterPro" id="IPR038488">
    <property type="entry name" value="Integrase_DNA-bd_sf"/>
</dbReference>
<name>A0AAX3IA20_9PSED</name>
<evidence type="ECO:0000259" key="7">
    <source>
        <dbReference type="PROSITE" id="PS51900"/>
    </source>
</evidence>
<reference evidence="8 9" key="1">
    <citation type="submission" date="2019-05" db="EMBL/GenBank/DDBJ databases">
        <authorList>
            <consortium name="Pathogen Informatics"/>
        </authorList>
    </citation>
    <scope>NUCLEOTIDE SEQUENCE [LARGE SCALE GENOMIC DNA]</scope>
    <source>
        <strain evidence="8 9">NCTC10696</strain>
    </source>
</reference>
<feature type="domain" description="Tyr recombinase" evidence="6">
    <location>
        <begin position="206"/>
        <end position="395"/>
    </location>
</feature>
<evidence type="ECO:0000256" key="1">
    <source>
        <dbReference type="ARBA" id="ARBA00008857"/>
    </source>
</evidence>
<dbReference type="Pfam" id="PF13356">
    <property type="entry name" value="Arm-DNA-bind_3"/>
    <property type="match status" value="1"/>
</dbReference>
<dbReference type="InterPro" id="IPR010998">
    <property type="entry name" value="Integrase_recombinase_N"/>
</dbReference>
<dbReference type="PANTHER" id="PTHR30629:SF2">
    <property type="entry name" value="PROPHAGE INTEGRASE INTS-RELATED"/>
    <property type="match status" value="1"/>
</dbReference>
<dbReference type="AlphaFoldDB" id="A0AAX3IA20"/>
<protein>
    <submittedName>
        <fullName evidence="8">Integrase</fullName>
    </submittedName>
</protein>
<comment type="similarity">
    <text evidence="1">Belongs to the 'phage' integrase family.</text>
</comment>
<dbReference type="InterPro" id="IPR013762">
    <property type="entry name" value="Integrase-like_cat_sf"/>
</dbReference>
<dbReference type="InterPro" id="IPR011010">
    <property type="entry name" value="DNA_brk_join_enz"/>
</dbReference>
<dbReference type="PROSITE" id="PS51898">
    <property type="entry name" value="TYR_RECOMBINASE"/>
    <property type="match status" value="1"/>
</dbReference>
<evidence type="ECO:0000256" key="2">
    <source>
        <dbReference type="ARBA" id="ARBA00022908"/>
    </source>
</evidence>
<keyword evidence="4" id="KW-0233">DNA recombination</keyword>
<dbReference type="SUPFAM" id="SSF56349">
    <property type="entry name" value="DNA breaking-rejoining enzymes"/>
    <property type="match status" value="1"/>
</dbReference>
<evidence type="ECO:0000256" key="4">
    <source>
        <dbReference type="ARBA" id="ARBA00023172"/>
    </source>
</evidence>
<dbReference type="Pfam" id="PF22022">
    <property type="entry name" value="Phage_int_M"/>
    <property type="match status" value="1"/>
</dbReference>
<evidence type="ECO:0000256" key="5">
    <source>
        <dbReference type="PROSITE-ProRule" id="PRU01248"/>
    </source>
</evidence>
<dbReference type="Pfam" id="PF00589">
    <property type="entry name" value="Phage_integrase"/>
    <property type="match status" value="1"/>
</dbReference>
<dbReference type="Gene3D" id="3.30.160.390">
    <property type="entry name" value="Integrase, DNA-binding domain"/>
    <property type="match status" value="1"/>
</dbReference>
<dbReference type="RefSeq" id="WP_057023562.1">
    <property type="nucleotide sequence ID" value="NZ_CBCSGQ010000015.1"/>
</dbReference>
<dbReference type="Gene3D" id="1.10.150.130">
    <property type="match status" value="1"/>
</dbReference>
<organism evidence="8 9">
    <name type="scientific">Pseudomonas synxantha</name>
    <dbReference type="NCBI Taxonomy" id="47883"/>
    <lineage>
        <taxon>Bacteria</taxon>
        <taxon>Pseudomonadati</taxon>
        <taxon>Pseudomonadota</taxon>
        <taxon>Gammaproteobacteria</taxon>
        <taxon>Pseudomonadales</taxon>
        <taxon>Pseudomonadaceae</taxon>
        <taxon>Pseudomonas</taxon>
    </lineage>
</organism>
<sequence length="437" mass="49448">MALTDTAIKQAKPASKPYTLTDGDGLSLQVPTTGSKRWHFRFYWHDKQLRISLGTYPDVSLKEARQRREAARALVANNIDPRSHRRAERQKASHAASNTFEAVSDRWHEFRSKKLTKSKKGSAGQASKYLKKDMLPCLGDLPIADISRGDVLELIRRIERRGALVSARKVRTWLNQIFRFAMAEGLIDVNPASDLDIVAETPRPVRHNPFLHVNELPGLLRTVTHYECAEKTRLGIRLLLLTGVRTGELRAATPDQFDFDKGIWLVPPEGVKQLRSRVRTQGNEIPPYVIPLSTQAIALVQRLMQLRTRGARYLLVHRYEPQEMISENTLNTAISRMGYKGRLTGHGIRATISTALNEVGFVEEWIEAQLSHADANQIRAAYNHAEYVEPRRRMMQYWADLLDALEVGVPPPAPEAYMPQIGRPSTDFLSAQRVPAD</sequence>
<gene>
    <name evidence="8" type="primary">intA_1</name>
    <name evidence="8" type="ORF">NCTC10696_03835</name>
</gene>
<dbReference type="PANTHER" id="PTHR30629">
    <property type="entry name" value="PROPHAGE INTEGRASE"/>
    <property type="match status" value="1"/>
</dbReference>
<proteinExistence type="inferred from homology"/>
<dbReference type="InterPro" id="IPR053876">
    <property type="entry name" value="Phage_int_M"/>
</dbReference>
<dbReference type="GO" id="GO:0006310">
    <property type="term" value="P:DNA recombination"/>
    <property type="evidence" value="ECO:0007669"/>
    <property type="project" value="UniProtKB-KW"/>
</dbReference>
<dbReference type="Proteomes" id="UP000306562">
    <property type="component" value="Chromosome"/>
</dbReference>
<dbReference type="CDD" id="cd00801">
    <property type="entry name" value="INT_P4_C"/>
    <property type="match status" value="1"/>
</dbReference>
<evidence type="ECO:0000256" key="3">
    <source>
        <dbReference type="ARBA" id="ARBA00023125"/>
    </source>
</evidence>
<dbReference type="InterPro" id="IPR025166">
    <property type="entry name" value="Integrase_DNA_bind_dom"/>
</dbReference>
<dbReference type="InterPro" id="IPR044068">
    <property type="entry name" value="CB"/>
</dbReference>
<evidence type="ECO:0000313" key="8">
    <source>
        <dbReference type="EMBL" id="VTR02342.1"/>
    </source>
</evidence>
<evidence type="ECO:0000313" key="9">
    <source>
        <dbReference type="Proteomes" id="UP000306562"/>
    </source>
</evidence>
<dbReference type="InterPro" id="IPR002104">
    <property type="entry name" value="Integrase_catalytic"/>
</dbReference>
<evidence type="ECO:0000259" key="6">
    <source>
        <dbReference type="PROSITE" id="PS51898"/>
    </source>
</evidence>
<dbReference type="EMBL" id="LR590482">
    <property type="protein sequence ID" value="VTR02342.1"/>
    <property type="molecule type" value="Genomic_DNA"/>
</dbReference>
<dbReference type="Gene3D" id="1.10.443.10">
    <property type="entry name" value="Intergrase catalytic core"/>
    <property type="match status" value="1"/>
</dbReference>
<keyword evidence="3 5" id="KW-0238">DNA-binding</keyword>
<dbReference type="InterPro" id="IPR050808">
    <property type="entry name" value="Phage_Integrase"/>
</dbReference>
<dbReference type="GO" id="GO:0003677">
    <property type="term" value="F:DNA binding"/>
    <property type="evidence" value="ECO:0007669"/>
    <property type="project" value="UniProtKB-UniRule"/>
</dbReference>